<evidence type="ECO:0000313" key="1">
    <source>
        <dbReference type="EMBL" id="MBB4035957.1"/>
    </source>
</evidence>
<dbReference type="Pfam" id="PF21857">
    <property type="entry name" value="DUF6913"/>
    <property type="match status" value="1"/>
</dbReference>
<reference evidence="1 2" key="1">
    <citation type="submission" date="2020-08" db="EMBL/GenBank/DDBJ databases">
        <title>Genomic Encyclopedia of Type Strains, Phase IV (KMG-IV): sequencing the most valuable type-strain genomes for metagenomic binning, comparative biology and taxonomic classification.</title>
        <authorList>
            <person name="Goeker M."/>
        </authorList>
    </citation>
    <scope>NUCLEOTIDE SEQUENCE [LARGE SCALE GENOMIC DNA]</scope>
    <source>
        <strain evidence="1 2">DSM 104969</strain>
    </source>
</reference>
<name>A0A840CIT4_9BACT</name>
<gene>
    <name evidence="1" type="ORF">GGR21_001852</name>
</gene>
<comment type="caution">
    <text evidence="1">The sequence shown here is derived from an EMBL/GenBank/DDBJ whole genome shotgun (WGS) entry which is preliminary data.</text>
</comment>
<dbReference type="EMBL" id="JACIEP010000005">
    <property type="protein sequence ID" value="MBB4035957.1"/>
    <property type="molecule type" value="Genomic_DNA"/>
</dbReference>
<evidence type="ECO:0000313" key="2">
    <source>
        <dbReference type="Proteomes" id="UP000555103"/>
    </source>
</evidence>
<accession>A0A840CIT4</accession>
<dbReference type="InterPro" id="IPR054207">
    <property type="entry name" value="DUF6913"/>
</dbReference>
<keyword evidence="2" id="KW-1185">Reference proteome</keyword>
<proteinExistence type="predicted"/>
<protein>
    <submittedName>
        <fullName evidence="1">Uncharacterized protein</fullName>
    </submittedName>
</protein>
<sequence>MNRVLLLFSYDDWDEIYPISRELESKGKTVLLWTVEPKKKSENNTVFPQNVRVVSTRESSKINGLSTSVVEEFEKLSYDTLIDLTSSASSILLYLLAGNKSEFCIGIKESDYKMYDFAVLRQDNMTVSDAYEQIKYYLNNIN</sequence>
<organism evidence="1 2">
    <name type="scientific">Dysgonomonas hofstadii</name>
    <dbReference type="NCBI Taxonomy" id="637886"/>
    <lineage>
        <taxon>Bacteria</taxon>
        <taxon>Pseudomonadati</taxon>
        <taxon>Bacteroidota</taxon>
        <taxon>Bacteroidia</taxon>
        <taxon>Bacteroidales</taxon>
        <taxon>Dysgonomonadaceae</taxon>
        <taxon>Dysgonomonas</taxon>
    </lineage>
</organism>
<dbReference type="AlphaFoldDB" id="A0A840CIT4"/>
<dbReference type="Proteomes" id="UP000555103">
    <property type="component" value="Unassembled WGS sequence"/>
</dbReference>